<dbReference type="InterPro" id="IPR000792">
    <property type="entry name" value="Tscrpt_reg_LuxR_C"/>
</dbReference>
<reference evidence="10" key="1">
    <citation type="journal article" date="2019" name="Int. J. Syst. Evol. Microbiol.">
        <title>The Global Catalogue of Microorganisms (GCM) 10K type strain sequencing project: providing services to taxonomists for standard genome sequencing and annotation.</title>
        <authorList>
            <consortium name="The Broad Institute Genomics Platform"/>
            <consortium name="The Broad Institute Genome Sequencing Center for Infectious Disease"/>
            <person name="Wu L."/>
            <person name="Ma J."/>
        </authorList>
    </citation>
    <scope>NUCLEOTIDE SEQUENCE [LARGE SCALE GENOMIC DNA]</scope>
    <source>
        <strain evidence="10">CGMCC 1.15341</strain>
    </source>
</reference>
<dbReference type="RefSeq" id="WP_188747381.1">
    <property type="nucleotide sequence ID" value="NZ_BMIJ01000003.1"/>
</dbReference>
<evidence type="ECO:0000313" key="10">
    <source>
        <dbReference type="Proteomes" id="UP000629025"/>
    </source>
</evidence>
<keyword evidence="2" id="KW-0902">Two-component regulatory system</keyword>
<dbReference type="InterPro" id="IPR036388">
    <property type="entry name" value="WH-like_DNA-bd_sf"/>
</dbReference>
<dbReference type="CDD" id="cd19920">
    <property type="entry name" value="REC_PA4781-like"/>
    <property type="match status" value="1"/>
</dbReference>
<dbReference type="PANTHER" id="PTHR48111">
    <property type="entry name" value="REGULATOR OF RPOS"/>
    <property type="match status" value="1"/>
</dbReference>
<evidence type="ECO:0000256" key="2">
    <source>
        <dbReference type="ARBA" id="ARBA00023012"/>
    </source>
</evidence>
<evidence type="ECO:0000313" key="9">
    <source>
        <dbReference type="EMBL" id="GGB92032.1"/>
    </source>
</evidence>
<dbReference type="Proteomes" id="UP000629025">
    <property type="component" value="Unassembled WGS sequence"/>
</dbReference>
<evidence type="ECO:0000256" key="5">
    <source>
        <dbReference type="ARBA" id="ARBA00023163"/>
    </source>
</evidence>
<dbReference type="GO" id="GO:0003677">
    <property type="term" value="F:DNA binding"/>
    <property type="evidence" value="ECO:0007669"/>
    <property type="project" value="UniProtKB-KW"/>
</dbReference>
<dbReference type="PROSITE" id="PS50043">
    <property type="entry name" value="HTH_LUXR_2"/>
    <property type="match status" value="1"/>
</dbReference>
<dbReference type="EMBL" id="BMIJ01000003">
    <property type="protein sequence ID" value="GGB92032.1"/>
    <property type="molecule type" value="Genomic_DNA"/>
</dbReference>
<evidence type="ECO:0000256" key="4">
    <source>
        <dbReference type="ARBA" id="ARBA00023125"/>
    </source>
</evidence>
<keyword evidence="10" id="KW-1185">Reference proteome</keyword>
<accession>A0ABQ1KC94</accession>
<feature type="domain" description="Response regulatory" evidence="8">
    <location>
        <begin position="10"/>
        <end position="126"/>
    </location>
</feature>
<protein>
    <submittedName>
        <fullName evidence="9">DNA-binding response regulator</fullName>
    </submittedName>
</protein>
<dbReference type="InterPro" id="IPR001789">
    <property type="entry name" value="Sig_transdc_resp-reg_receiver"/>
</dbReference>
<dbReference type="Pfam" id="PF00072">
    <property type="entry name" value="Response_reg"/>
    <property type="match status" value="1"/>
</dbReference>
<dbReference type="SMART" id="SM00421">
    <property type="entry name" value="HTH_LUXR"/>
    <property type="match status" value="1"/>
</dbReference>
<evidence type="ECO:0000259" key="7">
    <source>
        <dbReference type="PROSITE" id="PS50043"/>
    </source>
</evidence>
<sequence length="304" mass="33639">MTSESTRTDIALVVDDSPDTLSLINDALEAAGIDVLVALEGRQALTIAKRMRPDIILMDGMMPHMDGFEACRALKADPELASIPVIFMTGLVETGDVIKGLEAGGVDYLTKPIKPNELLARMKVHLGNARLAQSARTALDSLGQHLLTVGDDGRIKWATPQAHALLARARLDEQWKNANFAPQVRYWLEHKPQLEEQLELDGLDYPLAVKLVSRQENGETLMKLLDLQRTDGATLLRQKLDLTERESEVLYWIANGKTNREAAEILEMSPRTVNKHLEQIFPKLGVENRTSAAGVALRILVAIQ</sequence>
<name>A0ABQ1KC94_9GAMM</name>
<dbReference type="InterPro" id="IPR016032">
    <property type="entry name" value="Sig_transdc_resp-reg_C-effctor"/>
</dbReference>
<dbReference type="PRINTS" id="PR00038">
    <property type="entry name" value="HTHLUXR"/>
</dbReference>
<dbReference type="CDD" id="cd06170">
    <property type="entry name" value="LuxR_C_like"/>
    <property type="match status" value="1"/>
</dbReference>
<dbReference type="PANTHER" id="PTHR48111:SF1">
    <property type="entry name" value="TWO-COMPONENT RESPONSE REGULATOR ORR33"/>
    <property type="match status" value="1"/>
</dbReference>
<gene>
    <name evidence="9" type="ORF">GCM10011352_17620</name>
</gene>
<dbReference type="Gene3D" id="3.40.50.2300">
    <property type="match status" value="1"/>
</dbReference>
<feature type="domain" description="HTH luxR-type" evidence="7">
    <location>
        <begin position="235"/>
        <end position="300"/>
    </location>
</feature>
<dbReference type="InterPro" id="IPR011006">
    <property type="entry name" value="CheY-like_superfamily"/>
</dbReference>
<proteinExistence type="predicted"/>
<dbReference type="Pfam" id="PF00196">
    <property type="entry name" value="GerE"/>
    <property type="match status" value="1"/>
</dbReference>
<keyword evidence="5" id="KW-0804">Transcription</keyword>
<dbReference type="SMART" id="SM00448">
    <property type="entry name" value="REC"/>
    <property type="match status" value="1"/>
</dbReference>
<evidence type="ECO:0000259" key="8">
    <source>
        <dbReference type="PROSITE" id="PS50110"/>
    </source>
</evidence>
<dbReference type="Gene3D" id="1.10.10.10">
    <property type="entry name" value="Winged helix-like DNA-binding domain superfamily/Winged helix DNA-binding domain"/>
    <property type="match status" value="1"/>
</dbReference>
<keyword evidence="4 9" id="KW-0238">DNA-binding</keyword>
<evidence type="ECO:0000256" key="1">
    <source>
        <dbReference type="ARBA" id="ARBA00022553"/>
    </source>
</evidence>
<organism evidence="9 10">
    <name type="scientific">Marinobacterium zhoushanense</name>
    <dbReference type="NCBI Taxonomy" id="1679163"/>
    <lineage>
        <taxon>Bacteria</taxon>
        <taxon>Pseudomonadati</taxon>
        <taxon>Pseudomonadota</taxon>
        <taxon>Gammaproteobacteria</taxon>
        <taxon>Oceanospirillales</taxon>
        <taxon>Oceanospirillaceae</taxon>
        <taxon>Marinobacterium</taxon>
    </lineage>
</organism>
<dbReference type="PROSITE" id="PS50110">
    <property type="entry name" value="RESPONSE_REGULATORY"/>
    <property type="match status" value="1"/>
</dbReference>
<feature type="modified residue" description="4-aspartylphosphate" evidence="6">
    <location>
        <position position="59"/>
    </location>
</feature>
<keyword evidence="3" id="KW-0805">Transcription regulation</keyword>
<keyword evidence="1 6" id="KW-0597">Phosphoprotein</keyword>
<comment type="caution">
    <text evidence="9">The sequence shown here is derived from an EMBL/GenBank/DDBJ whole genome shotgun (WGS) entry which is preliminary data.</text>
</comment>
<evidence type="ECO:0000256" key="3">
    <source>
        <dbReference type="ARBA" id="ARBA00023015"/>
    </source>
</evidence>
<dbReference type="SUPFAM" id="SSF52172">
    <property type="entry name" value="CheY-like"/>
    <property type="match status" value="1"/>
</dbReference>
<dbReference type="InterPro" id="IPR039420">
    <property type="entry name" value="WalR-like"/>
</dbReference>
<dbReference type="SUPFAM" id="SSF46894">
    <property type="entry name" value="C-terminal effector domain of the bipartite response regulators"/>
    <property type="match status" value="1"/>
</dbReference>
<evidence type="ECO:0000256" key="6">
    <source>
        <dbReference type="PROSITE-ProRule" id="PRU00169"/>
    </source>
</evidence>